<feature type="compositionally biased region" description="Basic and acidic residues" evidence="1">
    <location>
        <begin position="72"/>
        <end position="85"/>
    </location>
</feature>
<name>A0ABP5RYQ8_9ACTN</name>
<evidence type="ECO:0000256" key="1">
    <source>
        <dbReference type="SAM" id="MobiDB-lite"/>
    </source>
</evidence>
<dbReference type="EMBL" id="BAAATR010000065">
    <property type="protein sequence ID" value="GAA2278884.1"/>
    <property type="molecule type" value="Genomic_DNA"/>
</dbReference>
<feature type="region of interest" description="Disordered" evidence="1">
    <location>
        <begin position="34"/>
        <end position="85"/>
    </location>
</feature>
<protein>
    <submittedName>
        <fullName evidence="2">Uncharacterized protein</fullName>
    </submittedName>
</protein>
<reference evidence="3" key="1">
    <citation type="journal article" date="2019" name="Int. J. Syst. Evol. Microbiol.">
        <title>The Global Catalogue of Microorganisms (GCM) 10K type strain sequencing project: providing services to taxonomists for standard genome sequencing and annotation.</title>
        <authorList>
            <consortium name="The Broad Institute Genomics Platform"/>
            <consortium name="The Broad Institute Genome Sequencing Center for Infectious Disease"/>
            <person name="Wu L."/>
            <person name="Ma J."/>
        </authorList>
    </citation>
    <scope>NUCLEOTIDE SEQUENCE [LARGE SCALE GENOMIC DNA]</scope>
    <source>
        <strain evidence="3">JCM 7356</strain>
    </source>
</reference>
<sequence>MTRPSRRGRADGCPPIRSLVASYWRSSEAGLRSRWKGASRSLVSPTWTRRPPTPGTGPGLAGAVQPEPGGHLSDHHPGSPNHAKVDPRAFVNYLRRAPAWLLTALHPPGANRI</sequence>
<proteinExistence type="predicted"/>
<accession>A0ABP5RYQ8</accession>
<evidence type="ECO:0000313" key="3">
    <source>
        <dbReference type="Proteomes" id="UP001500305"/>
    </source>
</evidence>
<organism evidence="2 3">
    <name type="scientific">Kitasatospora cystarginea</name>
    <dbReference type="NCBI Taxonomy" id="58350"/>
    <lineage>
        <taxon>Bacteria</taxon>
        <taxon>Bacillati</taxon>
        <taxon>Actinomycetota</taxon>
        <taxon>Actinomycetes</taxon>
        <taxon>Kitasatosporales</taxon>
        <taxon>Streptomycetaceae</taxon>
        <taxon>Kitasatospora</taxon>
    </lineage>
</organism>
<dbReference type="Proteomes" id="UP001500305">
    <property type="component" value="Unassembled WGS sequence"/>
</dbReference>
<evidence type="ECO:0000313" key="2">
    <source>
        <dbReference type="EMBL" id="GAA2278884.1"/>
    </source>
</evidence>
<gene>
    <name evidence="2" type="ORF">GCM10010430_76110</name>
</gene>
<comment type="caution">
    <text evidence="2">The sequence shown here is derived from an EMBL/GenBank/DDBJ whole genome shotgun (WGS) entry which is preliminary data.</text>
</comment>
<keyword evidence="3" id="KW-1185">Reference proteome</keyword>